<comment type="caution">
    <text evidence="1">The sequence shown here is derived from an EMBL/GenBank/DDBJ whole genome shotgun (WGS) entry which is preliminary data.</text>
</comment>
<dbReference type="EMBL" id="AYYC01000738">
    <property type="protein sequence ID" value="ETK03292.1"/>
    <property type="molecule type" value="Genomic_DNA"/>
</dbReference>
<name>W2C9Z3_9BACT</name>
<dbReference type="Proteomes" id="UP000018872">
    <property type="component" value="Unassembled WGS sequence"/>
</dbReference>
<organism evidence="1 2">
    <name type="scientific">Tannerella sp. oral taxon BU063 isolate Cell 5</name>
    <dbReference type="NCBI Taxonomy" id="1410950"/>
    <lineage>
        <taxon>Bacteria</taxon>
        <taxon>Pseudomonadati</taxon>
        <taxon>Bacteroidota</taxon>
        <taxon>Bacteroidia</taxon>
        <taxon>Bacteroidales</taxon>
        <taxon>Tannerellaceae</taxon>
        <taxon>Tannerella</taxon>
    </lineage>
</organism>
<reference evidence="1 2" key="1">
    <citation type="submission" date="2013-11" db="EMBL/GenBank/DDBJ databases">
        <title>Single cell genomics of uncultured Tannerella BU063 (oral taxon 286).</title>
        <authorList>
            <person name="Beall C.J."/>
            <person name="Campbell A.G."/>
            <person name="Griffen A.L."/>
            <person name="Podar M."/>
            <person name="Leys E.J."/>
        </authorList>
    </citation>
    <scope>NUCLEOTIDE SEQUENCE [LARGE SCALE GENOMIC DNA]</scope>
    <source>
        <strain evidence="1">Cell 5</strain>
    </source>
</reference>
<sequence length="82" mass="9094">MSYGINQMSSWMDDVRSGVYQIRLISTVAVYRGKTVGPDASLWIILEIRGRLGLVSEDIQRIIPSRLLGTLLNPAEAGCSRQ</sequence>
<evidence type="ECO:0000313" key="2">
    <source>
        <dbReference type="Proteomes" id="UP000018872"/>
    </source>
</evidence>
<evidence type="ECO:0000313" key="1">
    <source>
        <dbReference type="EMBL" id="ETK03292.1"/>
    </source>
</evidence>
<proteinExistence type="predicted"/>
<protein>
    <submittedName>
        <fullName evidence="1">Uncharacterized protein</fullName>
    </submittedName>
</protein>
<accession>W2C9Z3</accession>
<dbReference type="AlphaFoldDB" id="W2C9Z3"/>
<gene>
    <name evidence="1" type="ORF">T229_15075</name>
</gene>